<feature type="domain" description="PAS" evidence="7">
    <location>
        <begin position="310"/>
        <end position="351"/>
    </location>
</feature>
<evidence type="ECO:0000259" key="8">
    <source>
        <dbReference type="PROSITE" id="PS50113"/>
    </source>
</evidence>
<dbReference type="SUPFAM" id="SSF55785">
    <property type="entry name" value="PYP-like sensor domain (PAS domain)"/>
    <property type="match status" value="4"/>
</dbReference>
<evidence type="ECO:0000256" key="2">
    <source>
        <dbReference type="ARBA" id="ARBA00012438"/>
    </source>
</evidence>
<accession>A0ABQ6MPG2</accession>
<reference evidence="9 10" key="1">
    <citation type="journal article" date="2023" name="Commun. Biol.">
        <title>Genome analysis of Parmales, the sister group of diatoms, reveals the evolutionary specialization of diatoms from phago-mixotrophs to photoautotrophs.</title>
        <authorList>
            <person name="Ban H."/>
            <person name="Sato S."/>
            <person name="Yoshikawa S."/>
            <person name="Yamada K."/>
            <person name="Nakamura Y."/>
            <person name="Ichinomiya M."/>
            <person name="Sato N."/>
            <person name="Blanc-Mathieu R."/>
            <person name="Endo H."/>
            <person name="Kuwata A."/>
            <person name="Ogata H."/>
        </authorList>
    </citation>
    <scope>NUCLEOTIDE SEQUENCE [LARGE SCALE GENOMIC DNA]</scope>
</reference>
<dbReference type="Pfam" id="PF00989">
    <property type="entry name" value="PAS"/>
    <property type="match status" value="3"/>
</dbReference>
<feature type="domain" description="PAC" evidence="8">
    <location>
        <begin position="3"/>
        <end position="55"/>
    </location>
</feature>
<dbReference type="InterPro" id="IPR052162">
    <property type="entry name" value="Sensor_kinase/Photoreceptor"/>
</dbReference>
<protein>
    <recommendedName>
        <fullName evidence="2">histidine kinase</fullName>
        <ecNumber evidence="2">2.7.13.3</ecNumber>
    </recommendedName>
</protein>
<dbReference type="Pfam" id="PF13426">
    <property type="entry name" value="PAS_9"/>
    <property type="match status" value="1"/>
</dbReference>
<dbReference type="PRINTS" id="PR01033">
    <property type="entry name" value="PHYTOCHROME"/>
</dbReference>
<evidence type="ECO:0000259" key="7">
    <source>
        <dbReference type="PROSITE" id="PS50112"/>
    </source>
</evidence>
<keyword evidence="4" id="KW-0808">Transferase</keyword>
<dbReference type="PANTHER" id="PTHR43304">
    <property type="entry name" value="PHYTOCHROME-LIKE PROTEIN CPH1"/>
    <property type="match status" value="1"/>
</dbReference>
<evidence type="ECO:0000256" key="4">
    <source>
        <dbReference type="ARBA" id="ARBA00022679"/>
    </source>
</evidence>
<dbReference type="EC" id="2.7.13.3" evidence="2"/>
<evidence type="ECO:0000256" key="1">
    <source>
        <dbReference type="ARBA" id="ARBA00000085"/>
    </source>
</evidence>
<dbReference type="InterPro" id="IPR001610">
    <property type="entry name" value="PAC"/>
</dbReference>
<dbReference type="InterPro" id="IPR001294">
    <property type="entry name" value="Phytochrome"/>
</dbReference>
<evidence type="ECO:0000313" key="9">
    <source>
        <dbReference type="EMBL" id="GMI30315.1"/>
    </source>
</evidence>
<dbReference type="InterPro" id="IPR000700">
    <property type="entry name" value="PAS-assoc_C"/>
</dbReference>
<feature type="non-terminal residue" evidence="9">
    <location>
        <position position="351"/>
    </location>
</feature>
<dbReference type="PROSITE" id="PS50112">
    <property type="entry name" value="PAS"/>
    <property type="match status" value="3"/>
</dbReference>
<dbReference type="InterPro" id="IPR035965">
    <property type="entry name" value="PAS-like_dom_sf"/>
</dbReference>
<dbReference type="SMART" id="SM00086">
    <property type="entry name" value="PAC"/>
    <property type="match status" value="3"/>
</dbReference>
<keyword evidence="10" id="KW-1185">Reference proteome</keyword>
<dbReference type="Gene3D" id="3.30.450.20">
    <property type="entry name" value="PAS domain"/>
    <property type="match status" value="4"/>
</dbReference>
<evidence type="ECO:0000256" key="6">
    <source>
        <dbReference type="ARBA" id="ARBA00023170"/>
    </source>
</evidence>
<dbReference type="Proteomes" id="UP001165060">
    <property type="component" value="Unassembled WGS sequence"/>
</dbReference>
<feature type="domain" description="PAC" evidence="8">
    <location>
        <begin position="130"/>
        <end position="182"/>
    </location>
</feature>
<feature type="domain" description="PAS" evidence="7">
    <location>
        <begin position="56"/>
        <end position="127"/>
    </location>
</feature>
<keyword evidence="6" id="KW-0675">Receptor</keyword>
<feature type="domain" description="PAS" evidence="7">
    <location>
        <begin position="183"/>
        <end position="254"/>
    </location>
</feature>
<organism evidence="9 10">
    <name type="scientific">Tetraparma gracilis</name>
    <dbReference type="NCBI Taxonomy" id="2962635"/>
    <lineage>
        <taxon>Eukaryota</taxon>
        <taxon>Sar</taxon>
        <taxon>Stramenopiles</taxon>
        <taxon>Ochrophyta</taxon>
        <taxon>Bolidophyceae</taxon>
        <taxon>Parmales</taxon>
        <taxon>Triparmaceae</taxon>
        <taxon>Tetraparma</taxon>
    </lineage>
</organism>
<feature type="non-terminal residue" evidence="9">
    <location>
        <position position="1"/>
    </location>
</feature>
<comment type="caution">
    <text evidence="9">The sequence shown here is derived from an EMBL/GenBank/DDBJ whole genome shotgun (WGS) entry which is preliminary data.</text>
</comment>
<dbReference type="SMART" id="SM00091">
    <property type="entry name" value="PAS"/>
    <property type="match status" value="2"/>
</dbReference>
<dbReference type="InterPro" id="IPR013767">
    <property type="entry name" value="PAS_fold"/>
</dbReference>
<sequence length="351" mass="39138">ETSNYELEFETKGKGTRYLLVNATTRRDPDGNIVGVVGVAQDVTDTKRKEIEITAVGRELRQLVDKANAPIFGIDVNGRVNEWNEMTAEITGFSREEAFDKPLVSTFIKENLRDTVQSVMRNALEGNETSNYELEFETKDKGTRYLLVNATTRRDPDGKTVGVVGVAQDVTDAKDKENEITAVAQELRQLVDKANAPIFGIDVNGRVNEWNDKTAEITGFSREEAFGKPLVTTFIKENLRDMVQSVMRNALEGVETSNYELEFETKDKGTRYLLVNATTRRDPDGKTVGVVGVAQDVTDTKDKEIQITAVAQELRQLVDKANAPIFGIDNDGLVNEWNDKTAEITGFSREE</sequence>
<evidence type="ECO:0000256" key="5">
    <source>
        <dbReference type="ARBA" id="ARBA00022777"/>
    </source>
</evidence>
<proteinExistence type="predicted"/>
<name>A0ABQ6MPG2_9STRA</name>
<dbReference type="NCBIfam" id="TIGR00229">
    <property type="entry name" value="sensory_box"/>
    <property type="match status" value="2"/>
</dbReference>
<dbReference type="CDD" id="cd00130">
    <property type="entry name" value="PAS"/>
    <property type="match status" value="2"/>
</dbReference>
<gene>
    <name evidence="9" type="ORF">TeGR_g15015</name>
</gene>
<keyword evidence="3" id="KW-0597">Phosphoprotein</keyword>
<keyword evidence="5" id="KW-0418">Kinase</keyword>
<comment type="catalytic activity">
    <reaction evidence="1">
        <text>ATP + protein L-histidine = ADP + protein N-phospho-L-histidine.</text>
        <dbReference type="EC" id="2.7.13.3"/>
    </reaction>
</comment>
<feature type="domain" description="PAC" evidence="8">
    <location>
        <begin position="257"/>
        <end position="309"/>
    </location>
</feature>
<dbReference type="EMBL" id="BRYB01004396">
    <property type="protein sequence ID" value="GMI30315.1"/>
    <property type="molecule type" value="Genomic_DNA"/>
</dbReference>
<evidence type="ECO:0000313" key="10">
    <source>
        <dbReference type="Proteomes" id="UP001165060"/>
    </source>
</evidence>
<dbReference type="PROSITE" id="PS50113">
    <property type="entry name" value="PAC"/>
    <property type="match status" value="3"/>
</dbReference>
<evidence type="ECO:0000256" key="3">
    <source>
        <dbReference type="ARBA" id="ARBA00022553"/>
    </source>
</evidence>
<dbReference type="PANTHER" id="PTHR43304:SF1">
    <property type="entry name" value="PAC DOMAIN-CONTAINING PROTEIN"/>
    <property type="match status" value="1"/>
</dbReference>
<dbReference type="InterPro" id="IPR000014">
    <property type="entry name" value="PAS"/>
</dbReference>